<evidence type="ECO:0000313" key="2">
    <source>
        <dbReference type="EMBL" id="SFE49799.1"/>
    </source>
</evidence>
<protein>
    <submittedName>
        <fullName evidence="2">Tetratricopeptide repeat-containing protein</fullName>
    </submittedName>
</protein>
<dbReference type="STRING" id="385682.SAMN05444380_11264"/>
<dbReference type="OrthoDB" id="9808622at2"/>
<reference evidence="2 3" key="1">
    <citation type="submission" date="2016-10" db="EMBL/GenBank/DDBJ databases">
        <authorList>
            <person name="de Groot N.N."/>
        </authorList>
    </citation>
    <scope>NUCLEOTIDE SEQUENCE [LARGE SCALE GENOMIC DNA]</scope>
    <source>
        <strain evidence="2 3">DSM 19012</strain>
    </source>
</reference>
<accession>A0A1I2B179</accession>
<proteinExistence type="predicted"/>
<keyword evidence="1" id="KW-0812">Transmembrane</keyword>
<feature type="transmembrane region" description="Helical" evidence="1">
    <location>
        <begin position="31"/>
        <end position="49"/>
    </location>
</feature>
<gene>
    <name evidence="2" type="ORF">SAMN05444380_11264</name>
</gene>
<keyword evidence="3" id="KW-1185">Reference proteome</keyword>
<name>A0A1I2B179_9BACT</name>
<keyword evidence="1" id="KW-0472">Membrane</keyword>
<keyword evidence="1" id="KW-1133">Transmembrane helix</keyword>
<dbReference type="Gene3D" id="1.25.40.10">
    <property type="entry name" value="Tetratricopeptide repeat domain"/>
    <property type="match status" value="2"/>
</dbReference>
<evidence type="ECO:0000313" key="3">
    <source>
        <dbReference type="Proteomes" id="UP000181976"/>
    </source>
</evidence>
<sequence>MAKKQHHEDSFENVESALTKTEQFIEDNQKLISIAAIALIVIVGGYWAFKKLYVEPLQKEAQESVFQAQQYFQTDSFNLALNGDGMNPGFLEIIENYGSTDVGELAQYYAGICYLNLGDYNSAIEYLKKFSTDEPLLKATTQGAIGDAYLESGDTANAIEWYKKATSSVDSEMITPLYLFKLGLLYEEIGDKEKALEAYTTIKNKYQETTEGRQIDKYITRVKVSG</sequence>
<evidence type="ECO:0000256" key="1">
    <source>
        <dbReference type="SAM" id="Phobius"/>
    </source>
</evidence>
<dbReference type="InterPro" id="IPR019734">
    <property type="entry name" value="TPR_rpt"/>
</dbReference>
<dbReference type="InterPro" id="IPR011990">
    <property type="entry name" value="TPR-like_helical_dom_sf"/>
</dbReference>
<dbReference type="eggNOG" id="COG0457">
    <property type="taxonomic scope" value="Bacteria"/>
</dbReference>
<dbReference type="Pfam" id="PF13174">
    <property type="entry name" value="TPR_6"/>
    <property type="match status" value="1"/>
</dbReference>
<dbReference type="Pfam" id="PF13432">
    <property type="entry name" value="TPR_16"/>
    <property type="match status" value="1"/>
</dbReference>
<dbReference type="Proteomes" id="UP000181976">
    <property type="component" value="Unassembled WGS sequence"/>
</dbReference>
<organism evidence="2 3">
    <name type="scientific">Thermophagus xiamenensis</name>
    <dbReference type="NCBI Taxonomy" id="385682"/>
    <lineage>
        <taxon>Bacteria</taxon>
        <taxon>Pseudomonadati</taxon>
        <taxon>Bacteroidota</taxon>
        <taxon>Bacteroidia</taxon>
        <taxon>Marinilabiliales</taxon>
        <taxon>Marinilabiliaceae</taxon>
        <taxon>Thermophagus</taxon>
    </lineage>
</organism>
<dbReference type="EMBL" id="FONA01000012">
    <property type="protein sequence ID" value="SFE49799.1"/>
    <property type="molecule type" value="Genomic_DNA"/>
</dbReference>
<dbReference type="SMART" id="SM00028">
    <property type="entry name" value="TPR"/>
    <property type="match status" value="3"/>
</dbReference>
<dbReference type="InParanoid" id="A0A1I2B179"/>
<dbReference type="AlphaFoldDB" id="A0A1I2B179"/>
<dbReference type="SUPFAM" id="SSF48452">
    <property type="entry name" value="TPR-like"/>
    <property type="match status" value="1"/>
</dbReference>
<dbReference type="RefSeq" id="WP_010528844.1">
    <property type="nucleotide sequence ID" value="NZ_AFSL01000101.1"/>
</dbReference>